<reference evidence="1 2" key="1">
    <citation type="submission" date="2018-08" db="EMBL/GenBank/DDBJ databases">
        <title>Murine metabolic-syndrome-specific gut microbial biobank.</title>
        <authorList>
            <person name="Liu C."/>
        </authorList>
    </citation>
    <scope>NUCLEOTIDE SEQUENCE [LARGE SCALE GENOMIC DNA]</scope>
    <source>
        <strain evidence="1 2">X69</strain>
    </source>
</reference>
<dbReference type="AlphaFoldDB" id="A0A845RPQ7"/>
<name>A0A845RPQ7_9FIRM</name>
<dbReference type="Proteomes" id="UP000446348">
    <property type="component" value="Unassembled WGS sequence"/>
</dbReference>
<evidence type="ECO:0000313" key="1">
    <source>
        <dbReference type="EMBL" id="NBI79612.1"/>
    </source>
</evidence>
<evidence type="ECO:0000313" key="2">
    <source>
        <dbReference type="Proteomes" id="UP000446348"/>
    </source>
</evidence>
<organism evidence="1 2">
    <name type="scientific">Anaerotruncus colihominis</name>
    <dbReference type="NCBI Taxonomy" id="169435"/>
    <lineage>
        <taxon>Bacteria</taxon>
        <taxon>Bacillati</taxon>
        <taxon>Bacillota</taxon>
        <taxon>Clostridia</taxon>
        <taxon>Eubacteriales</taxon>
        <taxon>Oscillospiraceae</taxon>
        <taxon>Anaerotruncus</taxon>
    </lineage>
</organism>
<sequence>MPFAAAIRRQPLQSSGLRMVYRSQNCLCRFSSRKAVIVQLYGQGDARARATSAPMADYTVLWQVYQFIFWDVTLFIVDKKCRSKT</sequence>
<protein>
    <submittedName>
        <fullName evidence="1">Uncharacterized protein</fullName>
    </submittedName>
</protein>
<proteinExistence type="predicted"/>
<dbReference type="EMBL" id="QXWZ01000022">
    <property type="protein sequence ID" value="NBI79612.1"/>
    <property type="molecule type" value="Genomic_DNA"/>
</dbReference>
<accession>A0A845RPQ7</accession>
<gene>
    <name evidence="1" type="ORF">D3Z39_12185</name>
</gene>
<comment type="caution">
    <text evidence="1">The sequence shown here is derived from an EMBL/GenBank/DDBJ whole genome shotgun (WGS) entry which is preliminary data.</text>
</comment>